<reference evidence="1 2" key="1">
    <citation type="journal article" date="2019" name="Nat. Ecol. Evol.">
        <title>Megaphylogeny resolves global patterns of mushroom evolution.</title>
        <authorList>
            <person name="Varga T."/>
            <person name="Krizsan K."/>
            <person name="Foldi C."/>
            <person name="Dima B."/>
            <person name="Sanchez-Garcia M."/>
            <person name="Sanchez-Ramirez S."/>
            <person name="Szollosi G.J."/>
            <person name="Szarkandi J.G."/>
            <person name="Papp V."/>
            <person name="Albert L."/>
            <person name="Andreopoulos W."/>
            <person name="Angelini C."/>
            <person name="Antonin V."/>
            <person name="Barry K.W."/>
            <person name="Bougher N.L."/>
            <person name="Buchanan P."/>
            <person name="Buyck B."/>
            <person name="Bense V."/>
            <person name="Catcheside P."/>
            <person name="Chovatia M."/>
            <person name="Cooper J."/>
            <person name="Damon W."/>
            <person name="Desjardin D."/>
            <person name="Finy P."/>
            <person name="Geml J."/>
            <person name="Haridas S."/>
            <person name="Hughes K."/>
            <person name="Justo A."/>
            <person name="Karasinski D."/>
            <person name="Kautmanova I."/>
            <person name="Kiss B."/>
            <person name="Kocsube S."/>
            <person name="Kotiranta H."/>
            <person name="LaButti K.M."/>
            <person name="Lechner B.E."/>
            <person name="Liimatainen K."/>
            <person name="Lipzen A."/>
            <person name="Lukacs Z."/>
            <person name="Mihaltcheva S."/>
            <person name="Morgado L.N."/>
            <person name="Niskanen T."/>
            <person name="Noordeloos M.E."/>
            <person name="Ohm R.A."/>
            <person name="Ortiz-Santana B."/>
            <person name="Ovrebo C."/>
            <person name="Racz N."/>
            <person name="Riley R."/>
            <person name="Savchenko A."/>
            <person name="Shiryaev A."/>
            <person name="Soop K."/>
            <person name="Spirin V."/>
            <person name="Szebenyi C."/>
            <person name="Tomsovsky M."/>
            <person name="Tulloss R.E."/>
            <person name="Uehling J."/>
            <person name="Grigoriev I.V."/>
            <person name="Vagvolgyi C."/>
            <person name="Papp T."/>
            <person name="Martin F.M."/>
            <person name="Miettinen O."/>
            <person name="Hibbett D.S."/>
            <person name="Nagy L.G."/>
        </authorList>
    </citation>
    <scope>NUCLEOTIDE SEQUENCE [LARGE SCALE GENOMIC DNA]</scope>
    <source>
        <strain evidence="1 2">NL-1719</strain>
    </source>
</reference>
<keyword evidence="2" id="KW-1185">Reference proteome</keyword>
<accession>A0ACD3A556</accession>
<name>A0ACD3A556_9AGAR</name>
<proteinExistence type="predicted"/>
<organism evidence="1 2">
    <name type="scientific">Pluteus cervinus</name>
    <dbReference type="NCBI Taxonomy" id="181527"/>
    <lineage>
        <taxon>Eukaryota</taxon>
        <taxon>Fungi</taxon>
        <taxon>Dikarya</taxon>
        <taxon>Basidiomycota</taxon>
        <taxon>Agaricomycotina</taxon>
        <taxon>Agaricomycetes</taxon>
        <taxon>Agaricomycetidae</taxon>
        <taxon>Agaricales</taxon>
        <taxon>Pluteineae</taxon>
        <taxon>Pluteaceae</taxon>
        <taxon>Pluteus</taxon>
    </lineage>
</organism>
<dbReference type="Proteomes" id="UP000308600">
    <property type="component" value="Unassembled WGS sequence"/>
</dbReference>
<protein>
    <submittedName>
        <fullName evidence="1">Uncharacterized protein</fullName>
    </submittedName>
</protein>
<sequence length="538" mass="61071">MHTETILEAQAQIDHEIQALKDRIRQLLHSRNALAHANQLPAELLVTIFKFYQRELVSRMRPEIVPWIYITHVCHRWRSLAFDSKALWTNIPINHSAYAKIASQLSDPLPVFVFGPRWSKTNSLTAGKQIFFLSLLQRTRKVDVASHPLQFFMEKLVDAPTKTLPLIEEIKFTDLNKSVVKSPFPRTLKSLTLAQSSFEWSWFRGLNHLTELHLISVKVSVSVAAFVSYMLGIPRLSFLEISSFFCVSEAASASAAGTSEPEASYLDIAKPSSAHQRSRPTAFLSLTDLVLRRSSPAQPVTEFLSSINFDQEFTFTVDLPLNNPKEGYNFFSSIRHHLNASRHAIRHVVLDHSRDWGIDRATLSCFDHVSSATPFLCIKASFSAAVSRLWLDWIQALPLQNLELLSTNAFTNSKAWQNSDSQYRIRHLENLQELVLEDEKSSRAFLDYLATDVDLTTRLDDWNSVAFPSLKKVTLKGLDSVTEGELAAFIGRAQHGHKLEEIILRDSPVDCEAITQLSTVIEKVTDLKIAAERTYRKW</sequence>
<gene>
    <name evidence="1" type="ORF">BDN72DRAFT_850219</name>
</gene>
<evidence type="ECO:0000313" key="1">
    <source>
        <dbReference type="EMBL" id="TFK60842.1"/>
    </source>
</evidence>
<evidence type="ECO:0000313" key="2">
    <source>
        <dbReference type="Proteomes" id="UP000308600"/>
    </source>
</evidence>
<dbReference type="EMBL" id="ML208726">
    <property type="protein sequence ID" value="TFK60842.1"/>
    <property type="molecule type" value="Genomic_DNA"/>
</dbReference>